<dbReference type="Gene3D" id="2.30.60.10">
    <property type="entry name" value="Cyanovirin-N"/>
    <property type="match status" value="1"/>
</dbReference>
<protein>
    <submittedName>
        <fullName evidence="3">Cvnh domain-containing protein</fullName>
    </submittedName>
</protein>
<evidence type="ECO:0000256" key="1">
    <source>
        <dbReference type="SAM" id="SignalP"/>
    </source>
</evidence>
<comment type="caution">
    <text evidence="3">The sequence shown here is derived from an EMBL/GenBank/DDBJ whole genome shotgun (WGS) entry which is preliminary data.</text>
</comment>
<dbReference type="SUPFAM" id="SSF51322">
    <property type="entry name" value="Cyanovirin-N"/>
    <property type="match status" value="1"/>
</dbReference>
<keyword evidence="4" id="KW-1185">Reference proteome</keyword>
<reference evidence="3" key="1">
    <citation type="journal article" date="2020" name="Phytopathology">
        <title>Genome Sequence Resources of Colletotrichum truncatum, C. plurivorum, C. musicola, and C. sojae: Four Species Pathogenic to Soybean (Glycine max).</title>
        <authorList>
            <person name="Rogerio F."/>
            <person name="Boufleur T.R."/>
            <person name="Ciampi-Guillardi M."/>
            <person name="Sukno S.A."/>
            <person name="Thon M.R."/>
            <person name="Massola Junior N.S."/>
            <person name="Baroncelli R."/>
        </authorList>
    </citation>
    <scope>NUCLEOTIDE SEQUENCE</scope>
    <source>
        <strain evidence="3">LFN0074</strain>
    </source>
</reference>
<feature type="domain" description="Cyanovirin-N" evidence="2">
    <location>
        <begin position="66"/>
        <end position="167"/>
    </location>
</feature>
<dbReference type="AlphaFoldDB" id="A0A8H6MKT9"/>
<sequence>MVKSLVNLALALGLLAATAVASPVASPQDSVPATAVLVPSEGIPIPDLVLYPPGYNKTEGDIEARGYAGTCRQCTLTNGGAGADLYCQCTNIAGNLRDSFYDLNRCIGNSNGNLAWWTNGGFGGSCNSAKVGGTTLSANCRTTSGSVRSTSINLDVHLQNWDGAIGCDF</sequence>
<dbReference type="SMART" id="SM01111">
    <property type="entry name" value="CVNH"/>
    <property type="match status" value="1"/>
</dbReference>
<name>A0A8H6MKT9_9PEZI</name>
<evidence type="ECO:0000313" key="3">
    <source>
        <dbReference type="EMBL" id="KAF6794572.1"/>
    </source>
</evidence>
<dbReference type="Pfam" id="PF08881">
    <property type="entry name" value="CVNH"/>
    <property type="match status" value="1"/>
</dbReference>
<dbReference type="Proteomes" id="UP000639643">
    <property type="component" value="Unassembled WGS sequence"/>
</dbReference>
<feature type="signal peptide" evidence="1">
    <location>
        <begin position="1"/>
        <end position="21"/>
    </location>
</feature>
<evidence type="ECO:0000259" key="2">
    <source>
        <dbReference type="SMART" id="SM01111"/>
    </source>
</evidence>
<feature type="chain" id="PRO_5034347801" evidence="1">
    <location>
        <begin position="22"/>
        <end position="169"/>
    </location>
</feature>
<organism evidence="3 4">
    <name type="scientific">Colletotrichum musicola</name>
    <dbReference type="NCBI Taxonomy" id="2175873"/>
    <lineage>
        <taxon>Eukaryota</taxon>
        <taxon>Fungi</taxon>
        <taxon>Dikarya</taxon>
        <taxon>Ascomycota</taxon>
        <taxon>Pezizomycotina</taxon>
        <taxon>Sordariomycetes</taxon>
        <taxon>Hypocreomycetidae</taxon>
        <taxon>Glomerellales</taxon>
        <taxon>Glomerellaceae</taxon>
        <taxon>Colletotrichum</taxon>
        <taxon>Colletotrichum orchidearum species complex</taxon>
    </lineage>
</organism>
<dbReference type="InterPro" id="IPR011058">
    <property type="entry name" value="Cyanovirin-N"/>
</dbReference>
<dbReference type="InterPro" id="IPR036673">
    <property type="entry name" value="Cyanovirin-N_sf"/>
</dbReference>
<dbReference type="OrthoDB" id="2947935at2759"/>
<dbReference type="EMBL" id="WIGM01001549">
    <property type="protein sequence ID" value="KAF6794572.1"/>
    <property type="molecule type" value="Genomic_DNA"/>
</dbReference>
<gene>
    <name evidence="3" type="ORF">CMUS01_16003</name>
</gene>
<keyword evidence="1" id="KW-0732">Signal</keyword>
<proteinExistence type="predicted"/>
<accession>A0A8H6MKT9</accession>
<evidence type="ECO:0000313" key="4">
    <source>
        <dbReference type="Proteomes" id="UP000639643"/>
    </source>
</evidence>